<evidence type="ECO:0000256" key="8">
    <source>
        <dbReference type="SAM" id="SignalP"/>
    </source>
</evidence>
<feature type="transmembrane region" description="Helical" evidence="7">
    <location>
        <begin position="789"/>
        <end position="807"/>
    </location>
</feature>
<feature type="transmembrane region" description="Helical" evidence="7">
    <location>
        <begin position="480"/>
        <end position="498"/>
    </location>
</feature>
<name>A0A8X6TJV2_NEPPI</name>
<reference evidence="9" key="1">
    <citation type="submission" date="2020-08" db="EMBL/GenBank/DDBJ databases">
        <title>Multicomponent nature underlies the extraordinary mechanical properties of spider dragline silk.</title>
        <authorList>
            <person name="Kono N."/>
            <person name="Nakamura H."/>
            <person name="Mori M."/>
            <person name="Yoshida Y."/>
            <person name="Ohtoshi R."/>
            <person name="Malay A.D."/>
            <person name="Moran D.A.P."/>
            <person name="Tomita M."/>
            <person name="Numata K."/>
            <person name="Arakawa K."/>
        </authorList>
    </citation>
    <scope>NUCLEOTIDE SEQUENCE</scope>
</reference>
<feature type="transmembrane region" description="Helical" evidence="7">
    <location>
        <begin position="151"/>
        <end position="174"/>
    </location>
</feature>
<evidence type="ECO:0000256" key="4">
    <source>
        <dbReference type="ARBA" id="ARBA00022989"/>
    </source>
</evidence>
<evidence type="ECO:0000313" key="9">
    <source>
        <dbReference type="EMBL" id="GFT25659.1"/>
    </source>
</evidence>
<proteinExistence type="inferred from homology"/>
<keyword evidence="3 7" id="KW-0812">Transmembrane</keyword>
<dbReference type="OrthoDB" id="6426332at2759"/>
<dbReference type="GO" id="GO:0016020">
    <property type="term" value="C:membrane"/>
    <property type="evidence" value="ECO:0007669"/>
    <property type="project" value="UniProtKB-SubCell"/>
</dbReference>
<keyword evidence="5 7" id="KW-0472">Membrane</keyword>
<evidence type="ECO:0000256" key="6">
    <source>
        <dbReference type="ARBA" id="ARBA00023180"/>
    </source>
</evidence>
<comment type="subcellular location">
    <subcellularLocation>
        <location evidence="1">Membrane</location>
        <topology evidence="1">Multi-pass membrane protein</topology>
    </subcellularLocation>
</comment>
<evidence type="ECO:0000256" key="1">
    <source>
        <dbReference type="ARBA" id="ARBA00004141"/>
    </source>
</evidence>
<dbReference type="PANTHER" id="PTHR22730:SF1">
    <property type="entry name" value="PROMININ-LIKE PROTEIN"/>
    <property type="match status" value="1"/>
</dbReference>
<evidence type="ECO:0000256" key="3">
    <source>
        <dbReference type="ARBA" id="ARBA00022692"/>
    </source>
</evidence>
<comment type="similarity">
    <text evidence="2">Belongs to the prominin family.</text>
</comment>
<feature type="signal peptide" evidence="8">
    <location>
        <begin position="1"/>
        <end position="29"/>
    </location>
</feature>
<dbReference type="AlphaFoldDB" id="A0A8X6TJV2"/>
<feature type="transmembrane region" description="Helical" evidence="7">
    <location>
        <begin position="102"/>
        <end position="130"/>
    </location>
</feature>
<evidence type="ECO:0000313" key="10">
    <source>
        <dbReference type="Proteomes" id="UP000887013"/>
    </source>
</evidence>
<feature type="chain" id="PRO_5036468662" evidence="8">
    <location>
        <begin position="30"/>
        <end position="827"/>
    </location>
</feature>
<keyword evidence="4 7" id="KW-1133">Transmembrane helix</keyword>
<dbReference type="Pfam" id="PF05478">
    <property type="entry name" value="Prominin"/>
    <property type="match status" value="1"/>
</dbReference>
<gene>
    <name evidence="9" type="primary">AVEN_98758_1</name>
    <name evidence="9" type="ORF">NPIL_524891</name>
</gene>
<protein>
    <submittedName>
        <fullName evidence="9">Uncharacterized protein</fullName>
    </submittedName>
</protein>
<keyword evidence="6" id="KW-0325">Glycoprotein</keyword>
<evidence type="ECO:0000256" key="5">
    <source>
        <dbReference type="ARBA" id="ARBA00023136"/>
    </source>
</evidence>
<comment type="caution">
    <text evidence="9">The sequence shown here is derived from an EMBL/GenBank/DDBJ whole genome shotgun (WGS) entry which is preliminary data.</text>
</comment>
<evidence type="ECO:0000256" key="7">
    <source>
        <dbReference type="SAM" id="Phobius"/>
    </source>
</evidence>
<organism evidence="9 10">
    <name type="scientific">Nephila pilipes</name>
    <name type="common">Giant wood spider</name>
    <name type="synonym">Nephila maculata</name>
    <dbReference type="NCBI Taxonomy" id="299642"/>
    <lineage>
        <taxon>Eukaryota</taxon>
        <taxon>Metazoa</taxon>
        <taxon>Ecdysozoa</taxon>
        <taxon>Arthropoda</taxon>
        <taxon>Chelicerata</taxon>
        <taxon>Arachnida</taxon>
        <taxon>Araneae</taxon>
        <taxon>Araneomorphae</taxon>
        <taxon>Entelegynae</taxon>
        <taxon>Araneoidea</taxon>
        <taxon>Nephilidae</taxon>
        <taxon>Nephila</taxon>
    </lineage>
</organism>
<feature type="transmembrane region" description="Helical" evidence="7">
    <location>
        <begin position="426"/>
        <end position="459"/>
    </location>
</feature>
<dbReference type="Proteomes" id="UP000887013">
    <property type="component" value="Unassembled WGS sequence"/>
</dbReference>
<keyword evidence="10" id="KW-1185">Reference proteome</keyword>
<dbReference type="EMBL" id="BMAW01060325">
    <property type="protein sequence ID" value="GFT25659.1"/>
    <property type="molecule type" value="Genomic_DNA"/>
</dbReference>
<sequence>MLLLSSSVKIFSLGCVVLICLACIPGSSSDEFSINTLRKISQEFSEGIRWMLSPVGKIGAEVVALFLSSSTSRTLNETLKSGAKDQFEFLFNTVKILFENELALSIIVGIGILISILMMFFPCIIIFCRLRQKAKLNDSEDGTYYESNQEGWCLFEVFFICSAVAICGVAIVGFGCVRAHMVLQVPFKFASFAVEGAYKLKLQLQVSHQTRLNDVSRSAFDVIMLLNNVNEDLGNDYMHQLHNVIRPIANIATSIQWELLKVSDILKSQSQLLKEFLSNASSDIKDFVDKFNSSVDEIKNAYKTEGISSAVLSPLLNLPSLNLSSDAPKSYTKPIKILMNASEIDVQDGIRELNDQIRALVLETKYDPSSITESLKNVSFQIQKNLDESTAKYMIFINEYMSEEDRKEIIDTIQRAENKTVNASLILLIIVVFLDCIAFILAVALVVTYALGICGTYGFQTVQEGNRISLRKTSLSHHSGRALIVFCYITSLFLWLYWLSTAFYFFITSVPIVGCQAMNDLSILDMTIDDVRYRARPGWYSLFTSEKFNMTLKQTVTECQNDTSFVPTLPDPLVNISEASKIKSMLNFTSVVEKFNEGTQNISVRGFSSFKYINSALVKSLNEIDINPPFDNLERFLSNLTKRNASETFSKIRRDSGKIPDVVKLANASELIYVSLISEASRSLAMRNSFLNSLDGVNISVNTAVMHASYLNWTADALFEVVLNESVRLFNKTLYKTMSKLIDGIFVEMQLAALDFRRSMSLCEVIMMFYEKGAVIMCNVVLYPFAVSWIGLLLLSVFLTLAVAIVVKSHRYFIRFTPDAGEKEDNE</sequence>
<accession>A0A8X6TJV2</accession>
<dbReference type="PANTHER" id="PTHR22730">
    <property type="entry name" value="PROMININ PROM PROTEIN"/>
    <property type="match status" value="1"/>
</dbReference>
<dbReference type="InterPro" id="IPR008795">
    <property type="entry name" value="Prominin"/>
</dbReference>
<keyword evidence="8" id="KW-0732">Signal</keyword>
<evidence type="ECO:0000256" key="2">
    <source>
        <dbReference type="ARBA" id="ARBA00006058"/>
    </source>
</evidence>